<reference evidence="1" key="1">
    <citation type="submission" date="2022-09" db="EMBL/GenBank/DDBJ databases">
        <title>Tahibacter sp. nov., isolated from a fresh water.</title>
        <authorList>
            <person name="Baek J.H."/>
            <person name="Lee J.K."/>
            <person name="Kim J.M."/>
            <person name="Jeon C.O."/>
        </authorList>
    </citation>
    <scope>NUCLEOTIDE SEQUENCE</scope>
    <source>
        <strain evidence="1">W38</strain>
    </source>
</reference>
<keyword evidence="2" id="KW-1185">Reference proteome</keyword>
<dbReference type="RefSeq" id="WP_261694893.1">
    <property type="nucleotide sequence ID" value="NZ_CP104694.1"/>
</dbReference>
<proteinExistence type="predicted"/>
<protein>
    <submittedName>
        <fullName evidence="1">Uncharacterized protein</fullName>
    </submittedName>
</protein>
<dbReference type="EMBL" id="CP104694">
    <property type="protein sequence ID" value="UXI67924.1"/>
    <property type="molecule type" value="Genomic_DNA"/>
</dbReference>
<sequence>MTFSERRKVVRQRPNDMERGLNATQLATLRGLEHFGWELKFVRRPLFQPPVAVVFDPDRSHYAVLDQDGSLDEHPTLKLRH</sequence>
<dbReference type="Proteomes" id="UP001064632">
    <property type="component" value="Chromosome"/>
</dbReference>
<gene>
    <name evidence="1" type="ORF">N4264_24880</name>
</gene>
<evidence type="ECO:0000313" key="1">
    <source>
        <dbReference type="EMBL" id="UXI67924.1"/>
    </source>
</evidence>
<organism evidence="1 2">
    <name type="scientific">Tahibacter amnicola</name>
    <dbReference type="NCBI Taxonomy" id="2976241"/>
    <lineage>
        <taxon>Bacteria</taxon>
        <taxon>Pseudomonadati</taxon>
        <taxon>Pseudomonadota</taxon>
        <taxon>Gammaproteobacteria</taxon>
        <taxon>Lysobacterales</taxon>
        <taxon>Rhodanobacteraceae</taxon>
        <taxon>Tahibacter</taxon>
    </lineage>
</organism>
<evidence type="ECO:0000313" key="2">
    <source>
        <dbReference type="Proteomes" id="UP001064632"/>
    </source>
</evidence>
<accession>A0ABY6BD05</accession>
<name>A0ABY6BD05_9GAMM</name>